<feature type="chain" id="PRO_5022978615" evidence="8">
    <location>
        <begin position="32"/>
        <end position="984"/>
    </location>
</feature>
<feature type="transmembrane region" description="Helical" evidence="7">
    <location>
        <begin position="398"/>
        <end position="419"/>
    </location>
</feature>
<dbReference type="Pfam" id="PF00924">
    <property type="entry name" value="MS_channel_2nd"/>
    <property type="match status" value="1"/>
</dbReference>
<keyword evidence="8" id="KW-0732">Signal</keyword>
<evidence type="ECO:0000256" key="1">
    <source>
        <dbReference type="ARBA" id="ARBA00004141"/>
    </source>
</evidence>
<feature type="transmembrane region" description="Helical" evidence="7">
    <location>
        <begin position="713"/>
        <end position="733"/>
    </location>
</feature>
<dbReference type="SUPFAM" id="SSF82861">
    <property type="entry name" value="Mechanosensitive channel protein MscS (YggB), transmembrane region"/>
    <property type="match status" value="1"/>
</dbReference>
<evidence type="ECO:0000256" key="5">
    <source>
        <dbReference type="ARBA" id="ARBA00023136"/>
    </source>
</evidence>
<keyword evidence="4 7" id="KW-1133">Transmembrane helix</keyword>
<protein>
    <submittedName>
        <fullName evidence="11">Miniconductance mechanosensitive channel MscM</fullName>
    </submittedName>
</protein>
<evidence type="ECO:0000259" key="10">
    <source>
        <dbReference type="Pfam" id="PF12794"/>
    </source>
</evidence>
<dbReference type="SUPFAM" id="SSF50182">
    <property type="entry name" value="Sm-like ribonucleoproteins"/>
    <property type="match status" value="1"/>
</dbReference>
<organism evidence="11 12">
    <name type="scientific">Stieleria maiorica</name>
    <dbReference type="NCBI Taxonomy" id="2795974"/>
    <lineage>
        <taxon>Bacteria</taxon>
        <taxon>Pseudomonadati</taxon>
        <taxon>Planctomycetota</taxon>
        <taxon>Planctomycetia</taxon>
        <taxon>Pirellulales</taxon>
        <taxon>Pirellulaceae</taxon>
        <taxon>Stieleria</taxon>
    </lineage>
</organism>
<dbReference type="GO" id="GO:0016020">
    <property type="term" value="C:membrane"/>
    <property type="evidence" value="ECO:0007669"/>
    <property type="project" value="UniProtKB-SubCell"/>
</dbReference>
<dbReference type="InterPro" id="IPR025692">
    <property type="entry name" value="MscS_IM_dom1"/>
</dbReference>
<name>A0A5B9MLA6_9BACT</name>
<dbReference type="Gene3D" id="1.10.287.1260">
    <property type="match status" value="1"/>
</dbReference>
<sequence precursor="true">MSGQCLAPRSLFRTTCLIAWTLWTTSAAGQAVGQSAVPPFTVPWNTAPSNTASQIAASQHSIQWPATQWPPTERPLLQIPANAGKTTSVADSPQNHVFDARTAEAISPEVASQIARWNRELAERSDPPLAGIANTNAGLAEQLAQLGWSVANLKGRLATAERKLIEIQSDYQSVSGKLAEYGLTPTIGLLLRHRKEQLDSWQTQDNENHFARAELQRTQHEALELELMPVGEGQLQQQADQMLAQSTATGRPTETPLLRQQVIDLLSQQMQLVTELKSGYRTYHHDLDRLDSTASATSATTAEFRKLINRHATWIRSGDPIRIQDFADTKSGMAALLEFRHTRQLGRDLQDKLSDDQISGILLLVFVGILFAVRWRLKSWLVAIGSRAKMRTAGKTRVVAAGVLTLGVAAVVPLQFYAVAWWLNQGIVSELILQVATGFYAASLIALLVELPRQLLRPFGLVDKHLTQKFTTRAEAFKDWSIAGLMLVPGAFAITMLGQIDHGIWRDSLGRFGFLTMMLVVAGLAHFALRPGKGFLCPAIEAFGGRLATGFGHLWYAIALGFPILMGILSALGYGYTASELIKRATWSAILVMTAGVVWKIGQLGFQQIWRNLTGPKVEPRYDEYGLIEEPESEEEVNETHVVLKHQIGFLGQCVAGVALISSFVALWVDVVPNMSLANPVLWTVQDTVTSYAENAQGQSVAESVAQASPITLLNVVWAAAILFAAIHVSRLLPNLFDALVLQRVDYDEGMEHLILVLGRGVLFAIGCFVACRLIGVRWATIQWLMVGITIGIGFGLQDIVRNVLGGLVVLFARPVNVGDRVTVGRLTGRIASQTLRTTILADDEGRELQIPNRKFLSDEVTNWRGAGKLTTVAIEISVRREERPIDIGRMLGEWASAERYVLQSPGPQVTLVCIAKKTQRYELHVWTEDRHDARQLQLALLETVRSNLRERNLLAKTQPTQPAIRHADIDPMTDTSRPKRRSA</sequence>
<dbReference type="KEGG" id="smam:Mal15_62160"/>
<comment type="similarity">
    <text evidence="2">Belongs to the MscS (TC 1.A.23) family.</text>
</comment>
<dbReference type="RefSeq" id="WP_147871104.1">
    <property type="nucleotide sequence ID" value="NZ_CP036264.1"/>
</dbReference>
<feature type="transmembrane region" description="Helical" evidence="7">
    <location>
        <begin position="754"/>
        <end position="776"/>
    </location>
</feature>
<feature type="transmembrane region" description="Helical" evidence="7">
    <location>
        <begin position="585"/>
        <end position="602"/>
    </location>
</feature>
<keyword evidence="3 7" id="KW-0812">Transmembrane</keyword>
<feature type="transmembrane region" description="Helical" evidence="7">
    <location>
        <begin position="480"/>
        <end position="500"/>
    </location>
</feature>
<evidence type="ECO:0000313" key="11">
    <source>
        <dbReference type="EMBL" id="QEG02133.1"/>
    </source>
</evidence>
<comment type="subcellular location">
    <subcellularLocation>
        <location evidence="1">Membrane</location>
        <topology evidence="1">Multi-pass membrane protein</topology>
    </subcellularLocation>
</comment>
<evidence type="ECO:0000256" key="3">
    <source>
        <dbReference type="ARBA" id="ARBA00022692"/>
    </source>
</evidence>
<feature type="transmembrane region" description="Helical" evidence="7">
    <location>
        <begin position="782"/>
        <end position="801"/>
    </location>
</feature>
<dbReference type="Proteomes" id="UP000321353">
    <property type="component" value="Chromosome"/>
</dbReference>
<dbReference type="InterPro" id="IPR010920">
    <property type="entry name" value="LSM_dom_sf"/>
</dbReference>
<evidence type="ECO:0000256" key="8">
    <source>
        <dbReference type="SAM" id="SignalP"/>
    </source>
</evidence>
<feature type="transmembrane region" description="Helical" evidence="7">
    <location>
        <begin position="358"/>
        <end position="377"/>
    </location>
</feature>
<feature type="transmembrane region" description="Helical" evidence="7">
    <location>
        <begin position="431"/>
        <end position="449"/>
    </location>
</feature>
<accession>A0A5B9MLA6</accession>
<feature type="transmembrane region" description="Helical" evidence="7">
    <location>
        <begin position="648"/>
        <end position="669"/>
    </location>
</feature>
<gene>
    <name evidence="11" type="primary">mscM_3</name>
    <name evidence="11" type="ORF">Mal15_62160</name>
</gene>
<feature type="signal peptide" evidence="8">
    <location>
        <begin position="1"/>
        <end position="31"/>
    </location>
</feature>
<evidence type="ECO:0000259" key="9">
    <source>
        <dbReference type="Pfam" id="PF00924"/>
    </source>
</evidence>
<evidence type="ECO:0000256" key="2">
    <source>
        <dbReference type="ARBA" id="ARBA00008017"/>
    </source>
</evidence>
<dbReference type="InterPro" id="IPR006685">
    <property type="entry name" value="MscS_channel_2nd"/>
</dbReference>
<feature type="transmembrane region" description="Helical" evidence="7">
    <location>
        <begin position="512"/>
        <end position="529"/>
    </location>
</feature>
<feature type="domain" description="Mechanosensitive ion channel inner membrane" evidence="10">
    <location>
        <begin position="361"/>
        <end position="683"/>
    </location>
</feature>
<evidence type="ECO:0000313" key="12">
    <source>
        <dbReference type="Proteomes" id="UP000321353"/>
    </source>
</evidence>
<dbReference type="Pfam" id="PF12794">
    <property type="entry name" value="MscS_TM"/>
    <property type="match status" value="1"/>
</dbReference>
<dbReference type="InterPro" id="IPR052702">
    <property type="entry name" value="MscS-like_channel"/>
</dbReference>
<feature type="region of interest" description="Disordered" evidence="6">
    <location>
        <begin position="954"/>
        <end position="984"/>
    </location>
</feature>
<feature type="transmembrane region" description="Helical" evidence="7">
    <location>
        <begin position="550"/>
        <end position="573"/>
    </location>
</feature>
<keyword evidence="5 7" id="KW-0472">Membrane</keyword>
<feature type="domain" description="Mechanosensitive ion channel MscS" evidence="9">
    <location>
        <begin position="799"/>
        <end position="865"/>
    </location>
</feature>
<dbReference type="EMBL" id="CP036264">
    <property type="protein sequence ID" value="QEG02133.1"/>
    <property type="molecule type" value="Genomic_DNA"/>
</dbReference>
<dbReference type="AlphaFoldDB" id="A0A5B9MLA6"/>
<evidence type="ECO:0000256" key="7">
    <source>
        <dbReference type="SAM" id="Phobius"/>
    </source>
</evidence>
<keyword evidence="12" id="KW-1185">Reference proteome</keyword>
<evidence type="ECO:0000256" key="4">
    <source>
        <dbReference type="ARBA" id="ARBA00022989"/>
    </source>
</evidence>
<dbReference type="GO" id="GO:0008381">
    <property type="term" value="F:mechanosensitive monoatomic ion channel activity"/>
    <property type="evidence" value="ECO:0007669"/>
    <property type="project" value="UniProtKB-ARBA"/>
</dbReference>
<dbReference type="PANTHER" id="PTHR30347:SF1">
    <property type="entry name" value="MECHANOSENSITIVE CHANNEL MSCK"/>
    <property type="match status" value="1"/>
</dbReference>
<evidence type="ECO:0000256" key="6">
    <source>
        <dbReference type="SAM" id="MobiDB-lite"/>
    </source>
</evidence>
<dbReference type="InterPro" id="IPR011014">
    <property type="entry name" value="MscS_channel_TM-2"/>
</dbReference>
<dbReference type="PANTHER" id="PTHR30347">
    <property type="entry name" value="POTASSIUM CHANNEL RELATED"/>
    <property type="match status" value="1"/>
</dbReference>
<proteinExistence type="inferred from homology"/>
<reference evidence="11 12" key="1">
    <citation type="submission" date="2019-02" db="EMBL/GenBank/DDBJ databases">
        <title>Planctomycetal bacteria perform biofilm scaping via a novel small molecule.</title>
        <authorList>
            <person name="Jeske O."/>
            <person name="Boedeker C."/>
            <person name="Wiegand S."/>
            <person name="Breitling P."/>
            <person name="Kallscheuer N."/>
            <person name="Jogler M."/>
            <person name="Rohde M."/>
            <person name="Petersen J."/>
            <person name="Medema M.H."/>
            <person name="Surup F."/>
            <person name="Jogler C."/>
        </authorList>
    </citation>
    <scope>NUCLEOTIDE SEQUENCE [LARGE SCALE GENOMIC DNA]</scope>
    <source>
        <strain evidence="11 12">Mal15</strain>
    </source>
</reference>
<dbReference type="Gene3D" id="2.30.30.60">
    <property type="match status" value="1"/>
</dbReference>
<dbReference type="InterPro" id="IPR023408">
    <property type="entry name" value="MscS_beta-dom_sf"/>
</dbReference>